<dbReference type="RefSeq" id="WP_092467067.1">
    <property type="nucleotide sequence ID" value="NZ_FNCZ01000002.1"/>
</dbReference>
<organism evidence="2 3">
    <name type="scientific">Winogradskyella thalassocola</name>
    <dbReference type="NCBI Taxonomy" id="262004"/>
    <lineage>
        <taxon>Bacteria</taxon>
        <taxon>Pseudomonadati</taxon>
        <taxon>Bacteroidota</taxon>
        <taxon>Flavobacteriia</taxon>
        <taxon>Flavobacteriales</taxon>
        <taxon>Flavobacteriaceae</taxon>
        <taxon>Winogradskyella</taxon>
    </lineage>
</organism>
<evidence type="ECO:0000256" key="1">
    <source>
        <dbReference type="SAM" id="Phobius"/>
    </source>
</evidence>
<keyword evidence="1" id="KW-1133">Transmembrane helix</keyword>
<dbReference type="EMBL" id="FNCZ01000002">
    <property type="protein sequence ID" value="SDH29695.1"/>
    <property type="molecule type" value="Genomic_DNA"/>
</dbReference>
<evidence type="ECO:0000313" key="3">
    <source>
        <dbReference type="Proteomes" id="UP000199492"/>
    </source>
</evidence>
<feature type="transmembrane region" description="Helical" evidence="1">
    <location>
        <begin position="28"/>
        <end position="49"/>
    </location>
</feature>
<feature type="transmembrane region" description="Helical" evidence="1">
    <location>
        <begin position="107"/>
        <end position="129"/>
    </location>
</feature>
<evidence type="ECO:0000313" key="2">
    <source>
        <dbReference type="EMBL" id="SDH29695.1"/>
    </source>
</evidence>
<accession>A0A1G8B926</accession>
<reference evidence="3" key="1">
    <citation type="submission" date="2016-10" db="EMBL/GenBank/DDBJ databases">
        <authorList>
            <person name="Varghese N."/>
            <person name="Submissions S."/>
        </authorList>
    </citation>
    <scope>NUCLEOTIDE SEQUENCE [LARGE SCALE GENOMIC DNA]</scope>
    <source>
        <strain evidence="3">DSM 15363</strain>
    </source>
</reference>
<dbReference type="Proteomes" id="UP000199492">
    <property type="component" value="Unassembled WGS sequence"/>
</dbReference>
<dbReference type="AlphaFoldDB" id="A0A1G8B926"/>
<proteinExistence type="predicted"/>
<sequence>MGQSIKLLYDIFKINSQPFYENLLRLDFAIWVFIITGIVSLLFVVLYYYVVDRPKTAKLTIWLLFLLVVSIVSSIIAYMVANDSIIDNYLSQGLSVLDEIPYFFQDLIYFSLTNFLFGALFFLIWSSLLKWKSSNSSHIPF</sequence>
<name>A0A1G8B926_9FLAO</name>
<keyword evidence="1" id="KW-0472">Membrane</keyword>
<keyword evidence="1" id="KW-0812">Transmembrane</keyword>
<protein>
    <submittedName>
        <fullName evidence="2">Uncharacterized protein</fullName>
    </submittedName>
</protein>
<keyword evidence="3" id="KW-1185">Reference proteome</keyword>
<dbReference type="STRING" id="262004.SAMN04489796_102187"/>
<feature type="transmembrane region" description="Helical" evidence="1">
    <location>
        <begin position="61"/>
        <end position="81"/>
    </location>
</feature>
<gene>
    <name evidence="2" type="ORF">SAMN04489796_102187</name>
</gene>